<dbReference type="Proteomes" id="UP000570474">
    <property type="component" value="Unassembled WGS sequence"/>
</dbReference>
<proteinExistence type="predicted"/>
<gene>
    <name evidence="1" type="ORF">HGH92_05320</name>
</gene>
<accession>A0A847R9F4</accession>
<organism evidence="1 2">
    <name type="scientific">Chitinophaga varians</name>
    <dbReference type="NCBI Taxonomy" id="2202339"/>
    <lineage>
        <taxon>Bacteria</taxon>
        <taxon>Pseudomonadati</taxon>
        <taxon>Bacteroidota</taxon>
        <taxon>Chitinophagia</taxon>
        <taxon>Chitinophagales</taxon>
        <taxon>Chitinophagaceae</taxon>
        <taxon>Chitinophaga</taxon>
    </lineage>
</organism>
<dbReference type="EMBL" id="JABAIA010000001">
    <property type="protein sequence ID" value="NLR63719.1"/>
    <property type="molecule type" value="Genomic_DNA"/>
</dbReference>
<protein>
    <submittedName>
        <fullName evidence="1">Uncharacterized protein</fullName>
    </submittedName>
</protein>
<dbReference type="RefSeq" id="WP_168869707.1">
    <property type="nucleotide sequence ID" value="NZ_JABAIA010000001.1"/>
</dbReference>
<comment type="caution">
    <text evidence="1">The sequence shown here is derived from an EMBL/GenBank/DDBJ whole genome shotgun (WGS) entry which is preliminary data.</text>
</comment>
<evidence type="ECO:0000313" key="1">
    <source>
        <dbReference type="EMBL" id="NLR63719.1"/>
    </source>
</evidence>
<reference evidence="1 2" key="1">
    <citation type="submission" date="2020-04" db="EMBL/GenBank/DDBJ databases">
        <authorList>
            <person name="Yin C."/>
        </authorList>
    </citation>
    <scope>NUCLEOTIDE SEQUENCE [LARGE SCALE GENOMIC DNA]</scope>
    <source>
        <strain evidence="1 2">Ae27</strain>
    </source>
</reference>
<name>A0A847R9F4_9BACT</name>
<keyword evidence="2" id="KW-1185">Reference proteome</keyword>
<evidence type="ECO:0000313" key="2">
    <source>
        <dbReference type="Proteomes" id="UP000570474"/>
    </source>
</evidence>
<dbReference type="AlphaFoldDB" id="A0A847R9F4"/>
<sequence>MNNKANTKGPATLLIVACFVLILLISGIPSTRRLSKASCKPVTGQVTTITKSSPGYVIHLKNDPRIYYIKPASLPSATMSSLEQQLQGRPVQLFTSSAWSPLDPFSSMKEIRRLQIGDDVIFSEY</sequence>